<proteinExistence type="predicted"/>
<evidence type="ECO:0000313" key="2">
    <source>
        <dbReference type="Proteomes" id="UP000799118"/>
    </source>
</evidence>
<evidence type="ECO:0000313" key="1">
    <source>
        <dbReference type="EMBL" id="KAE9394044.1"/>
    </source>
</evidence>
<evidence type="ECO:0008006" key="3">
    <source>
        <dbReference type="Google" id="ProtNLM"/>
    </source>
</evidence>
<dbReference type="Proteomes" id="UP000799118">
    <property type="component" value="Unassembled WGS sequence"/>
</dbReference>
<sequence>MELSASISDKTDSSLADQTGYVWNSYEELLAKSRSNDIPKSAIERSKLHAQIEILRREPYEVESAKILELAKSLLSPIRRLPPEIMSLIFQFEADELILICRTTTTRNPSNFSGFIFLLTWVCTWWREIILSQPSFWTSMKISSSSLSANDQFETTNSLLRECLLRAGSTMPLRFHIFLGLGVRLSAPGLSGVLDALAEVASRWKEFRVGVPSKLVYYMLDQIHPGTFPVLELLHFGVYAPPSGTAIMPKHFEFPFIHCPRLHTFSTRNASLTHDTIDLKHLVTLKLSVYVCSFFAVLLEKCPLLQTFSVGYCLEPENSEAPISPSRPIHHTQLKSLNFGLFHIPNEIDPWESVYLPKLTCLEIEAEDVVGADMVNRLYELKALATRSKCVLDRILLEGDIPDDVLASFFWVYLSVRRQPLGLSTKLLTLLLLHPLLRICIFSDTRYFQ</sequence>
<dbReference type="AlphaFoldDB" id="A0A6A4H9M8"/>
<reference evidence="1" key="1">
    <citation type="journal article" date="2019" name="Environ. Microbiol.">
        <title>Fungal ecological strategies reflected in gene transcription - a case study of two litter decomposers.</title>
        <authorList>
            <person name="Barbi F."/>
            <person name="Kohler A."/>
            <person name="Barry K."/>
            <person name="Baskaran P."/>
            <person name="Daum C."/>
            <person name="Fauchery L."/>
            <person name="Ihrmark K."/>
            <person name="Kuo A."/>
            <person name="LaButti K."/>
            <person name="Lipzen A."/>
            <person name="Morin E."/>
            <person name="Grigoriev I.V."/>
            <person name="Henrissat B."/>
            <person name="Lindahl B."/>
            <person name="Martin F."/>
        </authorList>
    </citation>
    <scope>NUCLEOTIDE SEQUENCE</scope>
    <source>
        <strain evidence="1">JB14</strain>
    </source>
</reference>
<protein>
    <recommendedName>
        <fullName evidence="3">F-box domain-containing protein</fullName>
    </recommendedName>
</protein>
<dbReference type="SUPFAM" id="SSF52058">
    <property type="entry name" value="L domain-like"/>
    <property type="match status" value="1"/>
</dbReference>
<name>A0A6A4H9M8_9AGAR</name>
<organism evidence="1 2">
    <name type="scientific">Gymnopus androsaceus JB14</name>
    <dbReference type="NCBI Taxonomy" id="1447944"/>
    <lineage>
        <taxon>Eukaryota</taxon>
        <taxon>Fungi</taxon>
        <taxon>Dikarya</taxon>
        <taxon>Basidiomycota</taxon>
        <taxon>Agaricomycotina</taxon>
        <taxon>Agaricomycetes</taxon>
        <taxon>Agaricomycetidae</taxon>
        <taxon>Agaricales</taxon>
        <taxon>Marasmiineae</taxon>
        <taxon>Omphalotaceae</taxon>
        <taxon>Gymnopus</taxon>
    </lineage>
</organism>
<keyword evidence="2" id="KW-1185">Reference proteome</keyword>
<accession>A0A6A4H9M8</accession>
<dbReference type="EMBL" id="ML769558">
    <property type="protein sequence ID" value="KAE9394044.1"/>
    <property type="molecule type" value="Genomic_DNA"/>
</dbReference>
<dbReference type="OrthoDB" id="3225069at2759"/>
<gene>
    <name evidence="1" type="ORF">BT96DRAFT_1022716</name>
</gene>